<reference evidence="1" key="1">
    <citation type="journal article" date="2020" name="Stud. Mycol.">
        <title>101 Dothideomycetes genomes: a test case for predicting lifestyles and emergence of pathogens.</title>
        <authorList>
            <person name="Haridas S."/>
            <person name="Albert R."/>
            <person name="Binder M."/>
            <person name="Bloem J."/>
            <person name="Labutti K."/>
            <person name="Salamov A."/>
            <person name="Andreopoulos B."/>
            <person name="Baker S."/>
            <person name="Barry K."/>
            <person name="Bills G."/>
            <person name="Bluhm B."/>
            <person name="Cannon C."/>
            <person name="Castanera R."/>
            <person name="Culley D."/>
            <person name="Daum C."/>
            <person name="Ezra D."/>
            <person name="Gonzalez J."/>
            <person name="Henrissat B."/>
            <person name="Kuo A."/>
            <person name="Liang C."/>
            <person name="Lipzen A."/>
            <person name="Lutzoni F."/>
            <person name="Magnuson J."/>
            <person name="Mondo S."/>
            <person name="Nolan M."/>
            <person name="Ohm R."/>
            <person name="Pangilinan J."/>
            <person name="Park H.-J."/>
            <person name="Ramirez L."/>
            <person name="Alfaro M."/>
            <person name="Sun H."/>
            <person name="Tritt A."/>
            <person name="Yoshinaga Y."/>
            <person name="Zwiers L.-H."/>
            <person name="Turgeon B."/>
            <person name="Goodwin S."/>
            <person name="Spatafora J."/>
            <person name="Crous P."/>
            <person name="Grigoriev I."/>
        </authorList>
    </citation>
    <scope>NUCLEOTIDE SEQUENCE</scope>
    <source>
        <strain evidence="1">CBS 119925</strain>
    </source>
</reference>
<keyword evidence="2" id="KW-1185">Reference proteome</keyword>
<evidence type="ECO:0000313" key="2">
    <source>
        <dbReference type="Proteomes" id="UP000799440"/>
    </source>
</evidence>
<accession>A0A6A6V1L7</accession>
<dbReference type="AlphaFoldDB" id="A0A6A6V1L7"/>
<name>A0A6A6V1L7_9PLEO</name>
<dbReference type="EMBL" id="MU006599">
    <property type="protein sequence ID" value="KAF2743201.1"/>
    <property type="molecule type" value="Genomic_DNA"/>
</dbReference>
<evidence type="ECO:0000313" key="1">
    <source>
        <dbReference type="EMBL" id="KAF2743201.1"/>
    </source>
</evidence>
<proteinExistence type="predicted"/>
<dbReference type="Proteomes" id="UP000799440">
    <property type="component" value="Unassembled WGS sequence"/>
</dbReference>
<organism evidence="1 2">
    <name type="scientific">Sporormia fimetaria CBS 119925</name>
    <dbReference type="NCBI Taxonomy" id="1340428"/>
    <lineage>
        <taxon>Eukaryota</taxon>
        <taxon>Fungi</taxon>
        <taxon>Dikarya</taxon>
        <taxon>Ascomycota</taxon>
        <taxon>Pezizomycotina</taxon>
        <taxon>Dothideomycetes</taxon>
        <taxon>Pleosporomycetidae</taxon>
        <taxon>Pleosporales</taxon>
        <taxon>Sporormiaceae</taxon>
        <taxon>Sporormia</taxon>
    </lineage>
</organism>
<protein>
    <submittedName>
        <fullName evidence="1">Uncharacterized protein</fullName>
    </submittedName>
</protein>
<sequence length="92" mass="10171">MRGKIAQMVCCAAHLFHPLHGSRSETPTSSSDATCKDVFPGAAMSDSTSRLPRRCLIFIVFPYTKVVFWGSSRNPNNIYSTSSTDGEIWVEI</sequence>
<gene>
    <name evidence="1" type="ORF">M011DRAFT_226550</name>
</gene>